<dbReference type="EMBL" id="JAIWYP010000011">
    <property type="protein sequence ID" value="KAH3735520.1"/>
    <property type="molecule type" value="Genomic_DNA"/>
</dbReference>
<dbReference type="Proteomes" id="UP000828390">
    <property type="component" value="Unassembled WGS sequence"/>
</dbReference>
<evidence type="ECO:0000256" key="1">
    <source>
        <dbReference type="SAM" id="MobiDB-lite"/>
    </source>
</evidence>
<evidence type="ECO:0000313" key="3">
    <source>
        <dbReference type="Proteomes" id="UP000828390"/>
    </source>
</evidence>
<accession>A0A9D4HUF3</accession>
<comment type="caution">
    <text evidence="2">The sequence shown here is derived from an EMBL/GenBank/DDBJ whole genome shotgun (WGS) entry which is preliminary data.</text>
</comment>
<proteinExistence type="predicted"/>
<name>A0A9D4HUF3_DREPO</name>
<feature type="region of interest" description="Disordered" evidence="1">
    <location>
        <begin position="1"/>
        <end position="69"/>
    </location>
</feature>
<dbReference type="AlphaFoldDB" id="A0A9D4HUF3"/>
<reference evidence="2" key="1">
    <citation type="journal article" date="2019" name="bioRxiv">
        <title>The Genome of the Zebra Mussel, Dreissena polymorpha: A Resource for Invasive Species Research.</title>
        <authorList>
            <person name="McCartney M.A."/>
            <person name="Auch B."/>
            <person name="Kono T."/>
            <person name="Mallez S."/>
            <person name="Zhang Y."/>
            <person name="Obille A."/>
            <person name="Becker A."/>
            <person name="Abrahante J.E."/>
            <person name="Garbe J."/>
            <person name="Badalamenti J.P."/>
            <person name="Herman A."/>
            <person name="Mangelson H."/>
            <person name="Liachko I."/>
            <person name="Sullivan S."/>
            <person name="Sone E.D."/>
            <person name="Koren S."/>
            <person name="Silverstein K.A.T."/>
            <person name="Beckman K.B."/>
            <person name="Gohl D.M."/>
        </authorList>
    </citation>
    <scope>NUCLEOTIDE SEQUENCE</scope>
    <source>
        <strain evidence="2">Duluth1</strain>
        <tissue evidence="2">Whole animal</tissue>
    </source>
</reference>
<organism evidence="2 3">
    <name type="scientific">Dreissena polymorpha</name>
    <name type="common">Zebra mussel</name>
    <name type="synonym">Mytilus polymorpha</name>
    <dbReference type="NCBI Taxonomy" id="45954"/>
    <lineage>
        <taxon>Eukaryota</taxon>
        <taxon>Metazoa</taxon>
        <taxon>Spiralia</taxon>
        <taxon>Lophotrochozoa</taxon>
        <taxon>Mollusca</taxon>
        <taxon>Bivalvia</taxon>
        <taxon>Autobranchia</taxon>
        <taxon>Heteroconchia</taxon>
        <taxon>Euheterodonta</taxon>
        <taxon>Imparidentia</taxon>
        <taxon>Neoheterodontei</taxon>
        <taxon>Myida</taxon>
        <taxon>Dreissenoidea</taxon>
        <taxon>Dreissenidae</taxon>
        <taxon>Dreissena</taxon>
    </lineage>
</organism>
<feature type="compositionally biased region" description="Basic and acidic residues" evidence="1">
    <location>
        <begin position="1"/>
        <end position="17"/>
    </location>
</feature>
<protein>
    <submittedName>
        <fullName evidence="2">Uncharacterized protein</fullName>
    </submittedName>
</protein>
<evidence type="ECO:0000313" key="2">
    <source>
        <dbReference type="EMBL" id="KAH3735520.1"/>
    </source>
</evidence>
<sequence>MELGKNEVKAGDERTRDNVSSVSDNSMCEQSSVTQKKKKQKNVQNVQRNQSETRSNVDDDTDIVIAATI</sequence>
<keyword evidence="3" id="KW-1185">Reference proteome</keyword>
<feature type="compositionally biased region" description="Polar residues" evidence="1">
    <location>
        <begin position="18"/>
        <end position="29"/>
    </location>
</feature>
<reference evidence="2" key="2">
    <citation type="submission" date="2020-11" db="EMBL/GenBank/DDBJ databases">
        <authorList>
            <person name="McCartney M.A."/>
            <person name="Auch B."/>
            <person name="Kono T."/>
            <person name="Mallez S."/>
            <person name="Becker A."/>
            <person name="Gohl D.M."/>
            <person name="Silverstein K.A.T."/>
            <person name="Koren S."/>
            <person name="Bechman K.B."/>
            <person name="Herman A."/>
            <person name="Abrahante J.E."/>
            <person name="Garbe J."/>
        </authorList>
    </citation>
    <scope>NUCLEOTIDE SEQUENCE</scope>
    <source>
        <strain evidence="2">Duluth1</strain>
        <tissue evidence="2">Whole animal</tissue>
    </source>
</reference>
<gene>
    <name evidence="2" type="ORF">DPMN_042054</name>
</gene>